<dbReference type="Gene3D" id="3.30.565.10">
    <property type="entry name" value="Histidine kinase-like ATPase, C-terminal domain"/>
    <property type="match status" value="1"/>
</dbReference>
<dbReference type="PANTHER" id="PTHR35526">
    <property type="entry name" value="ANTI-SIGMA-F FACTOR RSBW-RELATED"/>
    <property type="match status" value="1"/>
</dbReference>
<evidence type="ECO:0000313" key="3">
    <source>
        <dbReference type="EMBL" id="BDM67778.1"/>
    </source>
</evidence>
<protein>
    <submittedName>
        <fullName evidence="3">ATP-binding protein</fullName>
    </submittedName>
</protein>
<feature type="domain" description="Histidine kinase/HSP90-like ATPase" evidence="2">
    <location>
        <begin position="43"/>
        <end position="142"/>
    </location>
</feature>
<dbReference type="InterPro" id="IPR003594">
    <property type="entry name" value="HATPase_dom"/>
</dbReference>
<dbReference type="GO" id="GO:0005524">
    <property type="term" value="F:ATP binding"/>
    <property type="evidence" value="ECO:0007669"/>
    <property type="project" value="UniProtKB-KW"/>
</dbReference>
<organism evidence="3 4">
    <name type="scientific">Streptomyces nigrescens</name>
    <dbReference type="NCBI Taxonomy" id="1920"/>
    <lineage>
        <taxon>Bacteria</taxon>
        <taxon>Bacillati</taxon>
        <taxon>Actinomycetota</taxon>
        <taxon>Actinomycetes</taxon>
        <taxon>Kitasatosporales</taxon>
        <taxon>Streptomycetaceae</taxon>
        <taxon>Streptomyces</taxon>
    </lineage>
</organism>
<gene>
    <name evidence="3" type="ORF">HEK616_12650</name>
</gene>
<dbReference type="Pfam" id="PF13581">
    <property type="entry name" value="HATPase_c_2"/>
    <property type="match status" value="1"/>
</dbReference>
<accession>A0ABM7ZN89</accession>
<sequence>MSAQPTVAVRMFTQRFSATRRGARLARYLAVQQLDVWGFPYGGEVSGSVALIVGELAANAVTHGRVPGRDFELRLLKLPGSARPGTLRIEVADTRTECRPPAPGALVPPAHDSETGWGLVLVTALATCWTVLDRPAVGKIVRADLDLPGR</sequence>
<keyword evidence="4" id="KW-1185">Reference proteome</keyword>
<evidence type="ECO:0000259" key="2">
    <source>
        <dbReference type="Pfam" id="PF13581"/>
    </source>
</evidence>
<evidence type="ECO:0000256" key="1">
    <source>
        <dbReference type="ARBA" id="ARBA00022527"/>
    </source>
</evidence>
<name>A0ABM7ZN89_STRNI</name>
<dbReference type="RefSeq" id="WP_030813718.1">
    <property type="nucleotide sequence ID" value="NZ_AP026073.1"/>
</dbReference>
<dbReference type="PANTHER" id="PTHR35526:SF3">
    <property type="entry name" value="ANTI-SIGMA-F FACTOR RSBW"/>
    <property type="match status" value="1"/>
</dbReference>
<dbReference type="InterPro" id="IPR050267">
    <property type="entry name" value="Anti-sigma-factor_SerPK"/>
</dbReference>
<keyword evidence="1" id="KW-0418">Kinase</keyword>
<reference evidence="3" key="1">
    <citation type="submission" date="2022-06" db="EMBL/GenBank/DDBJ databases">
        <title>Complete genome sequence of Streptomyces nigrescens HEK616.</title>
        <authorList>
            <person name="Asamizu S."/>
            <person name="Onaka H."/>
        </authorList>
    </citation>
    <scope>NUCLEOTIDE SEQUENCE</scope>
    <source>
        <strain evidence="3">HEK616</strain>
    </source>
</reference>
<dbReference type="InterPro" id="IPR036890">
    <property type="entry name" value="HATPase_C_sf"/>
</dbReference>
<keyword evidence="1" id="KW-0808">Transferase</keyword>
<proteinExistence type="predicted"/>
<dbReference type="EMBL" id="AP026073">
    <property type="protein sequence ID" value="BDM67778.1"/>
    <property type="molecule type" value="Genomic_DNA"/>
</dbReference>
<keyword evidence="3" id="KW-0547">Nucleotide-binding</keyword>
<dbReference type="CDD" id="cd16936">
    <property type="entry name" value="HATPase_RsbW-like"/>
    <property type="match status" value="1"/>
</dbReference>
<evidence type="ECO:0000313" key="4">
    <source>
        <dbReference type="Proteomes" id="UP001059597"/>
    </source>
</evidence>
<keyword evidence="3" id="KW-0067">ATP-binding</keyword>
<keyword evidence="1" id="KW-0723">Serine/threonine-protein kinase</keyword>
<dbReference type="Proteomes" id="UP001059597">
    <property type="component" value="Chromosome"/>
</dbReference>